<dbReference type="AlphaFoldDB" id="A0AAD2FIH2"/>
<evidence type="ECO:0000256" key="2">
    <source>
        <dbReference type="ARBA" id="ARBA00022490"/>
    </source>
</evidence>
<keyword evidence="4 6" id="KW-0863">Zinc-finger</keyword>
<evidence type="ECO:0000259" key="8">
    <source>
        <dbReference type="PROSITE" id="PS50089"/>
    </source>
</evidence>
<evidence type="ECO:0000256" key="5">
    <source>
        <dbReference type="ARBA" id="ARBA00022833"/>
    </source>
</evidence>
<dbReference type="EMBL" id="CAKOGP040001112">
    <property type="protein sequence ID" value="CAJ1942946.1"/>
    <property type="molecule type" value="Genomic_DNA"/>
</dbReference>
<dbReference type="CDD" id="cd16536">
    <property type="entry name" value="RING-HC_RNF10"/>
    <property type="match status" value="1"/>
</dbReference>
<keyword evidence="5" id="KW-0862">Zinc</keyword>
<feature type="compositionally biased region" description="Basic and acidic residues" evidence="7">
    <location>
        <begin position="486"/>
        <end position="502"/>
    </location>
</feature>
<dbReference type="PROSITE" id="PS00518">
    <property type="entry name" value="ZF_RING_1"/>
    <property type="match status" value="1"/>
</dbReference>
<dbReference type="InterPro" id="IPR001841">
    <property type="entry name" value="Znf_RING"/>
</dbReference>
<dbReference type="InterPro" id="IPR039739">
    <property type="entry name" value="MAG2/RNF10"/>
</dbReference>
<comment type="caution">
    <text evidence="9">The sequence shown here is derived from an EMBL/GenBank/DDBJ whole genome shotgun (WGS) entry which is preliminary data.</text>
</comment>
<evidence type="ECO:0000313" key="9">
    <source>
        <dbReference type="EMBL" id="CAJ1942946.1"/>
    </source>
</evidence>
<dbReference type="InterPro" id="IPR013083">
    <property type="entry name" value="Znf_RING/FYVE/PHD"/>
</dbReference>
<dbReference type="SUPFAM" id="SSF57850">
    <property type="entry name" value="RING/U-box"/>
    <property type="match status" value="1"/>
</dbReference>
<dbReference type="SMART" id="SM00184">
    <property type="entry name" value="RING"/>
    <property type="match status" value="1"/>
</dbReference>
<evidence type="ECO:0000256" key="3">
    <source>
        <dbReference type="ARBA" id="ARBA00022723"/>
    </source>
</evidence>
<dbReference type="InterPro" id="IPR017907">
    <property type="entry name" value="Znf_RING_CS"/>
</dbReference>
<reference evidence="9" key="1">
    <citation type="submission" date="2023-08" db="EMBL/GenBank/DDBJ databases">
        <authorList>
            <person name="Audoor S."/>
            <person name="Bilcke G."/>
        </authorList>
    </citation>
    <scope>NUCLEOTIDE SEQUENCE</scope>
</reference>
<feature type="region of interest" description="Disordered" evidence="7">
    <location>
        <begin position="476"/>
        <end position="502"/>
    </location>
</feature>
<dbReference type="Proteomes" id="UP001295423">
    <property type="component" value="Unassembled WGS sequence"/>
</dbReference>
<evidence type="ECO:0000256" key="6">
    <source>
        <dbReference type="PROSITE-ProRule" id="PRU00175"/>
    </source>
</evidence>
<keyword evidence="2" id="KW-0963">Cytoplasm</keyword>
<comment type="subcellular location">
    <subcellularLocation>
        <location evidence="1">Cytoplasm</location>
    </subcellularLocation>
</comment>
<keyword evidence="10" id="KW-1185">Reference proteome</keyword>
<feature type="domain" description="RING-type" evidence="8">
    <location>
        <begin position="132"/>
        <end position="177"/>
    </location>
</feature>
<gene>
    <name evidence="9" type="ORF">CYCCA115_LOCUS8200</name>
</gene>
<evidence type="ECO:0000256" key="1">
    <source>
        <dbReference type="ARBA" id="ARBA00004496"/>
    </source>
</evidence>
<name>A0AAD2FIH2_9STRA</name>
<dbReference type="PANTHER" id="PTHR12983:SF9">
    <property type="entry name" value="E3 UBIQUITIN-PROTEIN LIGASE RNF10"/>
    <property type="match status" value="1"/>
</dbReference>
<feature type="region of interest" description="Disordered" evidence="7">
    <location>
        <begin position="599"/>
        <end position="659"/>
    </location>
</feature>
<sequence length="659" mass="73830">MGRQQNNSSNNRGQSAQNLLGFHFSTPAPSQQPERNRNRNFQNYNNRRKQNNAYKPSAQDRTSCRRKANTAMFYLHSSSEHQFCLTRQAHSKLSKGKYSFEGSDSPVSWESVRIVKQMLALSSNKVDEEPSCPICLCEFVSARITKCGHCFCLSCLLHHVHANSAAQSNHQVRCPCCAIPIHLEDLKPVMLENVVAPEVQQSITLVKLHREKTCSAPYIPIPGYSKHSHPSCVPCIGDADEKFSRFNYVDSSVYLSLLYQNRTEVEEEAKSLPQNCLDQVFVQMALEMVLKDIQTAEIEAPTEVTFQQDMVKPTSGFYQQLLPDPLLASTHRCSSIGNEKEASENVEMQLAGGKPKRNKLERYAGSLYMDEASTLEYYQAEDGQLVFLCGFNMNCLLADFRRGRPEVSGEELRFPLPDRIKGRVLEIDRKNMTPELQKRLPFLSHLPLYVDFMFVELDLNHILTEQAKQKFKNEFANRRKRRQSKVKAEKKADKAKEREEMQRINERRSRFQTIDPGDDFFQPYVPEEFNLGAADFDATLGGDGSRDILGASPPLSASPRIQAPLQNQELNFMAAARDNGLVVSSTEAFPTLCSVTSIPSSGSNPAPPSWGGAKPLQRQGFPALSSPVKKTPGGKKKGKGGGKGQLLFSTGGQRGTGYR</sequence>
<proteinExistence type="predicted"/>
<dbReference type="InterPro" id="IPR027370">
    <property type="entry name" value="Znf-RING_euk"/>
</dbReference>
<dbReference type="GO" id="GO:0005737">
    <property type="term" value="C:cytoplasm"/>
    <property type="evidence" value="ECO:0007669"/>
    <property type="project" value="UniProtKB-SubCell"/>
</dbReference>
<evidence type="ECO:0000256" key="4">
    <source>
        <dbReference type="ARBA" id="ARBA00022771"/>
    </source>
</evidence>
<dbReference type="PROSITE" id="PS50089">
    <property type="entry name" value="ZF_RING_2"/>
    <property type="match status" value="1"/>
</dbReference>
<dbReference type="GO" id="GO:0000976">
    <property type="term" value="F:transcription cis-regulatory region binding"/>
    <property type="evidence" value="ECO:0007669"/>
    <property type="project" value="TreeGrafter"/>
</dbReference>
<evidence type="ECO:0000256" key="7">
    <source>
        <dbReference type="SAM" id="MobiDB-lite"/>
    </source>
</evidence>
<accession>A0AAD2FIH2</accession>
<dbReference type="Pfam" id="PF13445">
    <property type="entry name" value="zf-RING_UBOX"/>
    <property type="match status" value="1"/>
</dbReference>
<dbReference type="GO" id="GO:0045944">
    <property type="term" value="P:positive regulation of transcription by RNA polymerase II"/>
    <property type="evidence" value="ECO:0007669"/>
    <property type="project" value="TreeGrafter"/>
</dbReference>
<dbReference type="Gene3D" id="3.30.40.10">
    <property type="entry name" value="Zinc/RING finger domain, C3HC4 (zinc finger)"/>
    <property type="match status" value="1"/>
</dbReference>
<dbReference type="PANTHER" id="PTHR12983">
    <property type="entry name" value="RING FINGER 10 FAMILY MEMBER"/>
    <property type="match status" value="1"/>
</dbReference>
<feature type="region of interest" description="Disordered" evidence="7">
    <location>
        <begin position="22"/>
        <end position="62"/>
    </location>
</feature>
<organism evidence="9 10">
    <name type="scientific">Cylindrotheca closterium</name>
    <dbReference type="NCBI Taxonomy" id="2856"/>
    <lineage>
        <taxon>Eukaryota</taxon>
        <taxon>Sar</taxon>
        <taxon>Stramenopiles</taxon>
        <taxon>Ochrophyta</taxon>
        <taxon>Bacillariophyta</taxon>
        <taxon>Bacillariophyceae</taxon>
        <taxon>Bacillariophycidae</taxon>
        <taxon>Bacillariales</taxon>
        <taxon>Bacillariaceae</taxon>
        <taxon>Cylindrotheca</taxon>
    </lineage>
</organism>
<evidence type="ECO:0000313" key="10">
    <source>
        <dbReference type="Proteomes" id="UP001295423"/>
    </source>
</evidence>
<keyword evidence="3" id="KW-0479">Metal-binding</keyword>
<dbReference type="GO" id="GO:0008270">
    <property type="term" value="F:zinc ion binding"/>
    <property type="evidence" value="ECO:0007669"/>
    <property type="project" value="UniProtKB-KW"/>
</dbReference>
<protein>
    <recommendedName>
        <fullName evidence="8">RING-type domain-containing protein</fullName>
    </recommendedName>
</protein>